<dbReference type="EMBL" id="PYGD01000004">
    <property type="protein sequence ID" value="PSK91949.1"/>
    <property type="molecule type" value="Genomic_DNA"/>
</dbReference>
<comment type="caution">
    <text evidence="6">The sequence shown here is derived from an EMBL/GenBank/DDBJ whole genome shotgun (WGS) entry which is preliminary data.</text>
</comment>
<dbReference type="RefSeq" id="WP_106523031.1">
    <property type="nucleotide sequence ID" value="NZ_PYGD01000004.1"/>
</dbReference>
<dbReference type="PANTHER" id="PTHR11371">
    <property type="entry name" value="DEOXYRIBONUCLEASE"/>
    <property type="match status" value="1"/>
</dbReference>
<feature type="chain" id="PRO_5015118456" evidence="4">
    <location>
        <begin position="20"/>
        <end position="277"/>
    </location>
</feature>
<dbReference type="OrthoDB" id="5500612at2"/>
<dbReference type="InterPro" id="IPR016202">
    <property type="entry name" value="DNase_I"/>
</dbReference>
<evidence type="ECO:0000313" key="6">
    <source>
        <dbReference type="EMBL" id="PSK91949.1"/>
    </source>
</evidence>
<evidence type="ECO:0000313" key="7">
    <source>
        <dbReference type="Proteomes" id="UP000240572"/>
    </source>
</evidence>
<keyword evidence="6" id="KW-0255">Endonuclease</keyword>
<dbReference type="InterPro" id="IPR036691">
    <property type="entry name" value="Endo/exonu/phosph_ase_sf"/>
</dbReference>
<keyword evidence="3" id="KW-0378">Hydrolase</keyword>
<feature type="signal peptide" evidence="4">
    <location>
        <begin position="1"/>
        <end position="19"/>
    </location>
</feature>
<dbReference type="GO" id="GO:0006308">
    <property type="term" value="P:DNA catabolic process"/>
    <property type="evidence" value="ECO:0007669"/>
    <property type="project" value="InterPro"/>
</dbReference>
<keyword evidence="7" id="KW-1185">Reference proteome</keyword>
<dbReference type="GO" id="GO:0004519">
    <property type="term" value="F:endonuclease activity"/>
    <property type="evidence" value="ECO:0007669"/>
    <property type="project" value="UniProtKB-KW"/>
</dbReference>
<evidence type="ECO:0000256" key="3">
    <source>
        <dbReference type="ARBA" id="ARBA00022801"/>
    </source>
</evidence>
<dbReference type="CDD" id="cd10283">
    <property type="entry name" value="MnuA_DNase1-like"/>
    <property type="match status" value="1"/>
</dbReference>
<evidence type="ECO:0000256" key="1">
    <source>
        <dbReference type="ARBA" id="ARBA00007359"/>
    </source>
</evidence>
<keyword evidence="2" id="KW-0540">Nuclease</keyword>
<accession>A0A2P8D450</accession>
<dbReference type="Proteomes" id="UP000240572">
    <property type="component" value="Unassembled WGS sequence"/>
</dbReference>
<comment type="similarity">
    <text evidence="1">Belongs to the DNase I family.</text>
</comment>
<dbReference type="InterPro" id="IPR005135">
    <property type="entry name" value="Endo/exonuclease/phosphatase"/>
</dbReference>
<organism evidence="6 7">
    <name type="scientific">Taibaiella chishuiensis</name>
    <dbReference type="NCBI Taxonomy" id="1434707"/>
    <lineage>
        <taxon>Bacteria</taxon>
        <taxon>Pseudomonadati</taxon>
        <taxon>Bacteroidota</taxon>
        <taxon>Chitinophagia</taxon>
        <taxon>Chitinophagales</taxon>
        <taxon>Chitinophagaceae</taxon>
        <taxon>Taibaiella</taxon>
    </lineage>
</organism>
<sequence length="277" mass="31485">MKKILLLAACLLVCIQLHAGVRIGSWNLQNFGDKKPDSVLAVIAHTVRDLDVVALQEILTSKGGARAVARLVARLNEGAVQWDYVISDPTRSENQQEQERYAFIWKKSRVQRKGAYTLALPYQDSISREPFLCTFRAEGMEFTLVNFHALPKKKQPETEIRYLRYFPGLYAGKQLIFLGDFNCPQSHTVFNPLKAGGYRPALMGVRTTLRQECKDGECMASEYDNIFFPDAGFRLEDSGVLPFYRHYNGDMKLARRLSDHAPVFVELTVKEKTVPHP</sequence>
<dbReference type="Pfam" id="PF03372">
    <property type="entry name" value="Exo_endo_phos"/>
    <property type="match status" value="1"/>
</dbReference>
<evidence type="ECO:0000256" key="2">
    <source>
        <dbReference type="ARBA" id="ARBA00022722"/>
    </source>
</evidence>
<dbReference type="AlphaFoldDB" id="A0A2P8D450"/>
<dbReference type="GO" id="GO:0004536">
    <property type="term" value="F:DNA nuclease activity"/>
    <property type="evidence" value="ECO:0007669"/>
    <property type="project" value="InterPro"/>
</dbReference>
<name>A0A2P8D450_9BACT</name>
<dbReference type="GO" id="GO:0004527">
    <property type="term" value="F:exonuclease activity"/>
    <property type="evidence" value="ECO:0007669"/>
    <property type="project" value="UniProtKB-KW"/>
</dbReference>
<evidence type="ECO:0000256" key="4">
    <source>
        <dbReference type="SAM" id="SignalP"/>
    </source>
</evidence>
<reference evidence="6 7" key="1">
    <citation type="submission" date="2018-03" db="EMBL/GenBank/DDBJ databases">
        <title>Genomic Encyclopedia of Type Strains, Phase III (KMG-III): the genomes of soil and plant-associated and newly described type strains.</title>
        <authorList>
            <person name="Whitman W."/>
        </authorList>
    </citation>
    <scope>NUCLEOTIDE SEQUENCE [LARGE SCALE GENOMIC DNA]</scope>
    <source>
        <strain evidence="6 7">CGMCC 1.12700</strain>
    </source>
</reference>
<dbReference type="Gene3D" id="3.60.10.10">
    <property type="entry name" value="Endonuclease/exonuclease/phosphatase"/>
    <property type="match status" value="1"/>
</dbReference>
<feature type="domain" description="Endonuclease/exonuclease/phosphatase" evidence="5">
    <location>
        <begin position="24"/>
        <end position="260"/>
    </location>
</feature>
<dbReference type="SMART" id="SM00476">
    <property type="entry name" value="DNaseIc"/>
    <property type="match status" value="1"/>
</dbReference>
<gene>
    <name evidence="6" type="ORF">B0I18_10443</name>
</gene>
<dbReference type="SUPFAM" id="SSF56219">
    <property type="entry name" value="DNase I-like"/>
    <property type="match status" value="1"/>
</dbReference>
<keyword evidence="6" id="KW-0269">Exonuclease</keyword>
<keyword evidence="4" id="KW-0732">Signal</keyword>
<dbReference type="PANTHER" id="PTHR11371:SF31">
    <property type="entry name" value="EXTRACELLULAR NUCLEASE"/>
    <property type="match status" value="1"/>
</dbReference>
<proteinExistence type="inferred from homology"/>
<evidence type="ECO:0000259" key="5">
    <source>
        <dbReference type="Pfam" id="PF03372"/>
    </source>
</evidence>
<protein>
    <submittedName>
        <fullName evidence="6">Endonuclease/exonuclease/phosphatase family protein</fullName>
    </submittedName>
</protein>